<feature type="compositionally biased region" description="Polar residues" evidence="13">
    <location>
        <begin position="267"/>
        <end position="276"/>
    </location>
</feature>
<keyword evidence="15" id="KW-1185">Reference proteome</keyword>
<sequence length="618" mass="68716">MVQVSYRIQLNDFVAGAAYTSIYLPDDIPDLTEANDDSYNSDTTSNPLPWSVFLLQQLSKSFCTRLCQWTSLHPALLDRECSSTSHSLNNGAGPVTSTVVDGAGPKRISNGGQDSNTLTSTSTSRRHPTEGINSSEAQTKGKQVTANKSGGSRYPREDLSTRLENNVRRLRTEVQSMRAVESQLRNQLTHLEREDRLNRLCLSDQREKHEALVTELAKLSAQCRTERSNLASMEQSLADEKRLRQSLEEQLVEDTKEDLRSSPPGSPSVSEHSQPTRPGIQAAALDDSRTRVGGPPAEVLEASCCQHRHTLESEVYTQRVALRQLDEQLRVLSSSRNRQNHTVGRGRSMQLNVKHTITMNAVEEQRSRPSTSSSTEDPIDQQTLLHWLQTAKAEAERLANKLRQQNWMKQELLTSYHNSVREINELSKTHKQRDLQILELTMKAEQLECLYAPRNTGERNRPGRVKRDSAQLGSFGEKSLSKMSLTFPASISSESTIWGLDDALSSGYLVSTHSPLERNPPIFSQPLHTSSTDPSYSSSLHPDKHTDQYDVATSGLGCPQSFFSPTVVSSELTGQMGLDPCTSSTHFTDATGCADFIMTKHARSNGLGNMQRLPTESH</sequence>
<feature type="compositionally biased region" description="Low complexity" evidence="13">
    <location>
        <begin position="527"/>
        <end position="540"/>
    </location>
</feature>
<comment type="subcellular location">
    <subcellularLocation>
        <location evidence="2">Nucleus membrane</location>
        <topology evidence="2">Multi-pass membrane protein</topology>
    </subcellularLocation>
    <subcellularLocation>
        <location evidence="3">Rough endoplasmic reticulum membrane</location>
        <topology evidence="3">Multi-pass membrane protein</topology>
    </subcellularLocation>
</comment>
<feature type="region of interest" description="Disordered" evidence="13">
    <location>
        <begin position="82"/>
        <end position="157"/>
    </location>
</feature>
<dbReference type="GO" id="GO:0023041">
    <property type="term" value="P:neuronal signal transduction"/>
    <property type="evidence" value="ECO:0007669"/>
    <property type="project" value="InterPro"/>
</dbReference>
<evidence type="ECO:0000256" key="11">
    <source>
        <dbReference type="ARBA" id="ARBA00023242"/>
    </source>
</evidence>
<keyword evidence="8" id="KW-1133">Transmembrane helix</keyword>
<keyword evidence="11" id="KW-0539">Nucleus</keyword>
<feature type="compositionally biased region" description="Polar residues" evidence="13">
    <location>
        <begin position="131"/>
        <end position="150"/>
    </location>
</feature>
<evidence type="ECO:0000256" key="12">
    <source>
        <dbReference type="ARBA" id="ARBA00031129"/>
    </source>
</evidence>
<reference evidence="14" key="1">
    <citation type="journal article" date="2011" name="Genome Biol.">
        <title>The draft genome of the carcinogenic human liver fluke Clonorchis sinensis.</title>
        <authorList>
            <person name="Wang X."/>
            <person name="Chen W."/>
            <person name="Huang Y."/>
            <person name="Sun J."/>
            <person name="Men J."/>
            <person name="Liu H."/>
            <person name="Luo F."/>
            <person name="Guo L."/>
            <person name="Lv X."/>
            <person name="Deng C."/>
            <person name="Zhou C."/>
            <person name="Fan Y."/>
            <person name="Li X."/>
            <person name="Huang L."/>
            <person name="Hu Y."/>
            <person name="Liang C."/>
            <person name="Hu X."/>
            <person name="Xu J."/>
            <person name="Yu X."/>
        </authorList>
    </citation>
    <scope>NUCLEOTIDE SEQUENCE [LARGE SCALE GENOMIC DNA]</scope>
    <source>
        <strain evidence="14">Henan</strain>
    </source>
</reference>
<dbReference type="GO" id="GO:0031965">
    <property type="term" value="C:nuclear membrane"/>
    <property type="evidence" value="ECO:0007669"/>
    <property type="project" value="UniProtKB-SubCell"/>
</dbReference>
<dbReference type="AlphaFoldDB" id="H2KTX0"/>
<feature type="compositionally biased region" description="Basic and acidic residues" evidence="13">
    <location>
        <begin position="251"/>
        <end position="260"/>
    </location>
</feature>
<proteinExistence type="predicted"/>
<evidence type="ECO:0000256" key="6">
    <source>
        <dbReference type="ARBA" id="ARBA00022692"/>
    </source>
</evidence>
<keyword evidence="6" id="KW-0812">Transmembrane</keyword>
<keyword evidence="10" id="KW-0325">Glycoprotein</keyword>
<evidence type="ECO:0000256" key="8">
    <source>
        <dbReference type="ARBA" id="ARBA00022989"/>
    </source>
</evidence>
<protein>
    <recommendedName>
        <fullName evidence="4">Macoilin</fullName>
    </recommendedName>
    <alternativeName>
        <fullName evidence="12">Transmembrane protein 57</fullName>
    </alternativeName>
</protein>
<accession>H2KTX0</accession>
<evidence type="ECO:0000256" key="3">
    <source>
        <dbReference type="ARBA" id="ARBA00004269"/>
    </source>
</evidence>
<dbReference type="PANTHER" id="PTHR47464:SF2">
    <property type="entry name" value="MACOILIN"/>
    <property type="match status" value="1"/>
</dbReference>
<evidence type="ECO:0000256" key="9">
    <source>
        <dbReference type="ARBA" id="ARBA00023136"/>
    </source>
</evidence>
<organism evidence="14 15">
    <name type="scientific">Clonorchis sinensis</name>
    <name type="common">Chinese liver fluke</name>
    <dbReference type="NCBI Taxonomy" id="79923"/>
    <lineage>
        <taxon>Eukaryota</taxon>
        <taxon>Metazoa</taxon>
        <taxon>Spiralia</taxon>
        <taxon>Lophotrochozoa</taxon>
        <taxon>Platyhelminthes</taxon>
        <taxon>Trematoda</taxon>
        <taxon>Digenea</taxon>
        <taxon>Opisthorchiida</taxon>
        <taxon>Opisthorchiata</taxon>
        <taxon>Opisthorchiidae</taxon>
        <taxon>Clonorchis</taxon>
    </lineage>
</organism>
<dbReference type="InterPro" id="IPR019130">
    <property type="entry name" value="Macoilin"/>
</dbReference>
<evidence type="ECO:0000256" key="4">
    <source>
        <dbReference type="ARBA" id="ARBA00021882"/>
    </source>
</evidence>
<evidence type="ECO:0000256" key="2">
    <source>
        <dbReference type="ARBA" id="ARBA00004232"/>
    </source>
</evidence>
<evidence type="ECO:0000256" key="1">
    <source>
        <dbReference type="ARBA" id="ARBA00003440"/>
    </source>
</evidence>
<dbReference type="GO" id="GO:0030867">
    <property type="term" value="C:rough endoplasmic reticulum membrane"/>
    <property type="evidence" value="ECO:0007669"/>
    <property type="project" value="UniProtKB-SubCell"/>
</dbReference>
<evidence type="ECO:0000256" key="5">
    <source>
        <dbReference type="ARBA" id="ARBA00022553"/>
    </source>
</evidence>
<keyword evidence="9" id="KW-0472">Membrane</keyword>
<comment type="function">
    <text evidence="1">Plays a role in the regulation of neuronal activity.</text>
</comment>
<evidence type="ECO:0000313" key="14">
    <source>
        <dbReference type="EMBL" id="GAA30426.2"/>
    </source>
</evidence>
<evidence type="ECO:0000256" key="13">
    <source>
        <dbReference type="SAM" id="MobiDB-lite"/>
    </source>
</evidence>
<evidence type="ECO:0000256" key="7">
    <source>
        <dbReference type="ARBA" id="ARBA00022824"/>
    </source>
</evidence>
<feature type="compositionally biased region" description="Polar residues" evidence="13">
    <location>
        <begin position="82"/>
        <end position="99"/>
    </location>
</feature>
<dbReference type="Proteomes" id="UP000008909">
    <property type="component" value="Unassembled WGS sequence"/>
</dbReference>
<name>H2KTX0_CLOSI</name>
<feature type="region of interest" description="Disordered" evidence="13">
    <location>
        <begin position="519"/>
        <end position="545"/>
    </location>
</feature>
<dbReference type="Pfam" id="PF09726">
    <property type="entry name" value="Macoilin"/>
    <property type="match status" value="1"/>
</dbReference>
<keyword evidence="7" id="KW-0256">Endoplasmic reticulum</keyword>
<dbReference type="PANTHER" id="PTHR47464">
    <property type="entry name" value="MACOILIN"/>
    <property type="match status" value="1"/>
</dbReference>
<evidence type="ECO:0000256" key="10">
    <source>
        <dbReference type="ARBA" id="ARBA00023180"/>
    </source>
</evidence>
<feature type="region of interest" description="Disordered" evidence="13">
    <location>
        <begin position="251"/>
        <end position="278"/>
    </location>
</feature>
<gene>
    <name evidence="14" type="ORF">CLF_106546</name>
</gene>
<dbReference type="EMBL" id="DF143955">
    <property type="protein sequence ID" value="GAA30426.2"/>
    <property type="molecule type" value="Genomic_DNA"/>
</dbReference>
<evidence type="ECO:0000313" key="15">
    <source>
        <dbReference type="Proteomes" id="UP000008909"/>
    </source>
</evidence>
<keyword evidence="5" id="KW-0597">Phosphoprotein</keyword>